<reference evidence="1 2" key="1">
    <citation type="journal article" date="2011" name="Proc. Natl. Acad. Sci. U.S.A.">
        <title>Genome and transcriptome analyses of the mountain pine beetle-fungal symbiont Grosmannia clavigera, a lodgepole pine pathogen.</title>
        <authorList>
            <person name="DiGuistini S."/>
            <person name="Wang Y."/>
            <person name="Liao N.Y."/>
            <person name="Taylor G."/>
            <person name="Tanguay P."/>
            <person name="Feau N."/>
            <person name="Henrissat B."/>
            <person name="Chan S.K."/>
            <person name="Hesse-Orce U."/>
            <person name="Alamouti S.M."/>
            <person name="Tsui C.K.M."/>
            <person name="Docking R.T."/>
            <person name="Levasseur A."/>
            <person name="Haridas S."/>
            <person name="Robertson G."/>
            <person name="Birol I."/>
            <person name="Holt R.A."/>
            <person name="Marra M.A."/>
            <person name="Hamelin R.C."/>
            <person name="Hirst M."/>
            <person name="Jones S.J.M."/>
            <person name="Bohlmann J."/>
            <person name="Breuil C."/>
        </authorList>
    </citation>
    <scope>NUCLEOTIDE SEQUENCE [LARGE SCALE GENOMIC DNA]</scope>
    <source>
        <strain evidence="2">kw1407 / UAMH 11150</strain>
    </source>
</reference>
<keyword evidence="2" id="KW-1185">Reference proteome</keyword>
<dbReference type="AlphaFoldDB" id="F0XDL0"/>
<dbReference type="STRING" id="655863.F0XDL0"/>
<dbReference type="OrthoDB" id="309640at2759"/>
<protein>
    <submittedName>
        <fullName evidence="1">Uncharacterized protein</fullName>
    </submittedName>
</protein>
<gene>
    <name evidence="1" type="ORF">CMQ_643</name>
</gene>
<dbReference type="HOGENOM" id="CLU_2705040_0_0_1"/>
<dbReference type="InParanoid" id="F0XDL0"/>
<accession>F0XDL0</accession>
<evidence type="ECO:0000313" key="2">
    <source>
        <dbReference type="Proteomes" id="UP000007796"/>
    </source>
</evidence>
<dbReference type="Proteomes" id="UP000007796">
    <property type="component" value="Unassembled WGS sequence"/>
</dbReference>
<sequence length="73" mass="8141">MEKCTKKARLHGWSEVDKARSRHTSLNNSVPVAVDQFRKSMPNHAPKWTCLGVAILATPGMRSRLTARHTGIC</sequence>
<name>F0XDL0_GROCL</name>
<dbReference type="GeneID" id="25979862"/>
<proteinExistence type="predicted"/>
<organism evidence="2">
    <name type="scientific">Grosmannia clavigera (strain kw1407 / UAMH 11150)</name>
    <name type="common">Blue stain fungus</name>
    <name type="synonym">Graphiocladiella clavigera</name>
    <dbReference type="NCBI Taxonomy" id="655863"/>
    <lineage>
        <taxon>Eukaryota</taxon>
        <taxon>Fungi</taxon>
        <taxon>Dikarya</taxon>
        <taxon>Ascomycota</taxon>
        <taxon>Pezizomycotina</taxon>
        <taxon>Sordariomycetes</taxon>
        <taxon>Sordariomycetidae</taxon>
        <taxon>Ophiostomatales</taxon>
        <taxon>Ophiostomataceae</taxon>
        <taxon>Leptographium</taxon>
    </lineage>
</organism>
<dbReference type="RefSeq" id="XP_014173197.1">
    <property type="nucleotide sequence ID" value="XM_014317722.1"/>
</dbReference>
<evidence type="ECO:0000313" key="1">
    <source>
        <dbReference type="EMBL" id="EFX03715.1"/>
    </source>
</evidence>
<dbReference type="EMBL" id="GL629765">
    <property type="protein sequence ID" value="EFX03715.1"/>
    <property type="molecule type" value="Genomic_DNA"/>
</dbReference>